<dbReference type="InterPro" id="IPR013087">
    <property type="entry name" value="Znf_C2H2_type"/>
</dbReference>
<protein>
    <recommendedName>
        <fullName evidence="8">C2H2-type domain-containing protein</fullName>
    </recommendedName>
</protein>
<feature type="domain" description="C2H2-type" evidence="8">
    <location>
        <begin position="328"/>
        <end position="355"/>
    </location>
</feature>
<feature type="domain" description="C2H2-type" evidence="8">
    <location>
        <begin position="193"/>
        <end position="217"/>
    </location>
</feature>
<comment type="subcellular location">
    <subcellularLocation>
        <location evidence="1">Nucleus</location>
    </subcellularLocation>
</comment>
<sequence length="423" mass="49417">MAINVAQNVIRIDNDEDDDENFEFINPHYCEFCQRNYSSRNSLMKHKSIYHNDKKKLKNKGNFKFKCDQCDDSFRTERDLIGHKYKHTGILCDICGKSYSQLAAMKRHRLSHSGIKAHKCDECPKAFYSMVALKSHQLGHTLPAVCEPQENGDENFYFCVICQRSYSSASSLAKHKYIFHTIKKTANRENFKFKCEECGENFRSERDLQGHKYRHTGIVCDFCGKSFTQLTTLNRHRLYHTGTASHKCQECPKSFYTPESLKAHMLGHTLPCVCDICGQRFRDSKVLRIHLRKHTGEMPEKCKVCNQSFISITKLRLHEIVHSDERPFECEICGYRFKRRRNLNSHMNTHSTERNHVCKTCGKAFITSSYLNTHLLTHNKDKKKRKAKAKKADEEQPWVISDDSSLIIEEEIYLDEDTMLEDQ</sequence>
<feature type="domain" description="C2H2-type" evidence="8">
    <location>
        <begin position="28"/>
        <end position="56"/>
    </location>
</feature>
<keyword evidence="3" id="KW-0677">Repeat</keyword>
<dbReference type="SUPFAM" id="SSF57667">
    <property type="entry name" value="beta-beta-alpha zinc fingers"/>
    <property type="match status" value="6"/>
</dbReference>
<evidence type="ECO:0000256" key="2">
    <source>
        <dbReference type="ARBA" id="ARBA00022723"/>
    </source>
</evidence>
<dbReference type="FunFam" id="3.30.160.60:FF:000110">
    <property type="entry name" value="Zinc finger protein-like"/>
    <property type="match status" value="1"/>
</dbReference>
<dbReference type="PROSITE" id="PS50157">
    <property type="entry name" value="ZINC_FINGER_C2H2_2"/>
    <property type="match status" value="12"/>
</dbReference>
<feature type="domain" description="C2H2-type" evidence="8">
    <location>
        <begin position="157"/>
        <end position="185"/>
    </location>
</feature>
<evidence type="ECO:0000256" key="1">
    <source>
        <dbReference type="ARBA" id="ARBA00004123"/>
    </source>
</evidence>
<keyword evidence="4 7" id="KW-0863">Zinc-finger</keyword>
<feature type="domain" description="C2H2-type" evidence="8">
    <location>
        <begin position="118"/>
        <end position="141"/>
    </location>
</feature>
<dbReference type="PANTHER" id="PTHR24381">
    <property type="entry name" value="ZINC FINGER PROTEIN"/>
    <property type="match status" value="1"/>
</dbReference>
<feature type="domain" description="C2H2-type" evidence="8">
    <location>
        <begin position="246"/>
        <end position="269"/>
    </location>
</feature>
<evidence type="ECO:0000256" key="5">
    <source>
        <dbReference type="ARBA" id="ARBA00022833"/>
    </source>
</evidence>
<proteinExistence type="predicted"/>
<dbReference type="EnsemblMetazoa" id="SCAU003090-RA">
    <property type="protein sequence ID" value="SCAU003090-PA"/>
    <property type="gene ID" value="SCAU003090"/>
</dbReference>
<feature type="domain" description="C2H2-type" evidence="8">
    <location>
        <begin position="300"/>
        <end position="327"/>
    </location>
</feature>
<dbReference type="Gene3D" id="3.30.160.60">
    <property type="entry name" value="Classic Zinc Finger"/>
    <property type="match status" value="10"/>
</dbReference>
<evidence type="ECO:0000256" key="6">
    <source>
        <dbReference type="ARBA" id="ARBA00023242"/>
    </source>
</evidence>
<evidence type="ECO:0000256" key="4">
    <source>
        <dbReference type="ARBA" id="ARBA00022771"/>
    </source>
</evidence>
<keyword evidence="10" id="KW-1185">Reference proteome</keyword>
<gene>
    <name evidence="9" type="primary">106087429</name>
</gene>
<evidence type="ECO:0000259" key="8">
    <source>
        <dbReference type="PROSITE" id="PS50157"/>
    </source>
</evidence>
<feature type="domain" description="C2H2-type" evidence="8">
    <location>
        <begin position="218"/>
        <end position="245"/>
    </location>
</feature>
<dbReference type="GO" id="GO:0000977">
    <property type="term" value="F:RNA polymerase II transcription regulatory region sequence-specific DNA binding"/>
    <property type="evidence" value="ECO:0007669"/>
    <property type="project" value="TreeGrafter"/>
</dbReference>
<dbReference type="Pfam" id="PF00096">
    <property type="entry name" value="zf-C2H2"/>
    <property type="match status" value="8"/>
</dbReference>
<dbReference type="VEuPathDB" id="VectorBase:SCAU003090"/>
<feature type="domain" description="C2H2-type" evidence="8">
    <location>
        <begin position="356"/>
        <end position="383"/>
    </location>
</feature>
<dbReference type="STRING" id="35570.A0A1I8NY38"/>
<keyword evidence="5" id="KW-0862">Zinc</keyword>
<dbReference type="PROSITE" id="PS00028">
    <property type="entry name" value="ZINC_FINGER_C2H2_1"/>
    <property type="match status" value="11"/>
</dbReference>
<dbReference type="Proteomes" id="UP000095300">
    <property type="component" value="Unassembled WGS sequence"/>
</dbReference>
<reference evidence="9" key="1">
    <citation type="submission" date="2020-05" db="UniProtKB">
        <authorList>
            <consortium name="EnsemblMetazoa"/>
        </authorList>
    </citation>
    <scope>IDENTIFICATION</scope>
    <source>
        <strain evidence="9">USDA</strain>
    </source>
</reference>
<evidence type="ECO:0000256" key="3">
    <source>
        <dbReference type="ARBA" id="ARBA00022737"/>
    </source>
</evidence>
<feature type="domain" description="C2H2-type" evidence="8">
    <location>
        <begin position="272"/>
        <end position="299"/>
    </location>
</feature>
<dbReference type="SMART" id="SM00355">
    <property type="entry name" value="ZnF_C2H2"/>
    <property type="match status" value="12"/>
</dbReference>
<organism evidence="9 10">
    <name type="scientific">Stomoxys calcitrans</name>
    <name type="common">Stable fly</name>
    <name type="synonym">Conops calcitrans</name>
    <dbReference type="NCBI Taxonomy" id="35570"/>
    <lineage>
        <taxon>Eukaryota</taxon>
        <taxon>Metazoa</taxon>
        <taxon>Ecdysozoa</taxon>
        <taxon>Arthropoda</taxon>
        <taxon>Hexapoda</taxon>
        <taxon>Insecta</taxon>
        <taxon>Pterygota</taxon>
        <taxon>Neoptera</taxon>
        <taxon>Endopterygota</taxon>
        <taxon>Diptera</taxon>
        <taxon>Brachycera</taxon>
        <taxon>Muscomorpha</taxon>
        <taxon>Muscoidea</taxon>
        <taxon>Muscidae</taxon>
        <taxon>Stomoxys</taxon>
    </lineage>
</organism>
<feature type="domain" description="C2H2-type" evidence="8">
    <location>
        <begin position="65"/>
        <end position="89"/>
    </location>
</feature>
<keyword evidence="2" id="KW-0479">Metal-binding</keyword>
<dbReference type="GO" id="GO:0005634">
    <property type="term" value="C:nucleus"/>
    <property type="evidence" value="ECO:0007669"/>
    <property type="project" value="UniProtKB-SubCell"/>
</dbReference>
<dbReference type="FunFam" id="3.30.160.60:FF:000634">
    <property type="entry name" value="Zinc finger X-chromosomal protein"/>
    <property type="match status" value="1"/>
</dbReference>
<dbReference type="AlphaFoldDB" id="A0A1I8NY38"/>
<dbReference type="GO" id="GO:0000981">
    <property type="term" value="F:DNA-binding transcription factor activity, RNA polymerase II-specific"/>
    <property type="evidence" value="ECO:0007669"/>
    <property type="project" value="TreeGrafter"/>
</dbReference>
<feature type="domain" description="C2H2-type" evidence="8">
    <location>
        <begin position="90"/>
        <end position="117"/>
    </location>
</feature>
<evidence type="ECO:0000313" key="9">
    <source>
        <dbReference type="EnsemblMetazoa" id="SCAU003090-PA"/>
    </source>
</evidence>
<dbReference type="InterPro" id="IPR036236">
    <property type="entry name" value="Znf_C2H2_sf"/>
</dbReference>
<evidence type="ECO:0000256" key="7">
    <source>
        <dbReference type="PROSITE-ProRule" id="PRU00042"/>
    </source>
</evidence>
<keyword evidence="6" id="KW-0539">Nucleus</keyword>
<accession>A0A1I8NY38</accession>
<dbReference type="GO" id="GO:0008270">
    <property type="term" value="F:zinc ion binding"/>
    <property type="evidence" value="ECO:0007669"/>
    <property type="project" value="UniProtKB-KW"/>
</dbReference>
<dbReference type="Pfam" id="PF13912">
    <property type="entry name" value="zf-C2H2_6"/>
    <property type="match status" value="3"/>
</dbReference>
<evidence type="ECO:0000313" key="10">
    <source>
        <dbReference type="Proteomes" id="UP000095300"/>
    </source>
</evidence>
<dbReference type="FunFam" id="3.30.160.60:FF:000100">
    <property type="entry name" value="Zinc finger 45-like"/>
    <property type="match status" value="1"/>
</dbReference>
<dbReference type="PANTHER" id="PTHR24381:SF393">
    <property type="entry name" value="CHROMATIN-LINKED ADAPTOR FOR MSL PROTEINS, ISOFORM B"/>
    <property type="match status" value="1"/>
</dbReference>
<name>A0A1I8NY38_STOCA</name>